<dbReference type="Gene3D" id="3.30.230.130">
    <property type="entry name" value="Cullin, Chain C, Domain 2"/>
    <property type="match status" value="1"/>
</dbReference>
<gene>
    <name evidence="7" type="ORF">BSTOLATCC_MIC57798</name>
</gene>
<dbReference type="GO" id="GO:0031625">
    <property type="term" value="F:ubiquitin protein ligase binding"/>
    <property type="evidence" value="ECO:0007669"/>
    <property type="project" value="InterPro"/>
</dbReference>
<evidence type="ECO:0000256" key="4">
    <source>
        <dbReference type="PROSITE-ProRule" id="PRU00330"/>
    </source>
</evidence>
<dbReference type="Proteomes" id="UP001162131">
    <property type="component" value="Unassembled WGS sequence"/>
</dbReference>
<dbReference type="InterPro" id="IPR019559">
    <property type="entry name" value="Cullin_neddylation_domain"/>
</dbReference>
<keyword evidence="2" id="KW-1017">Isopeptide bond</keyword>
<dbReference type="InterPro" id="IPR045093">
    <property type="entry name" value="Cullin"/>
</dbReference>
<dbReference type="Gene3D" id="1.10.10.10">
    <property type="entry name" value="Winged helix-like DNA-binding domain superfamily/Winged helix DNA-binding domain"/>
    <property type="match status" value="1"/>
</dbReference>
<dbReference type="FunFam" id="1.20.1310.10:FF:000002">
    <property type="entry name" value="cullin-3 isoform X1"/>
    <property type="match status" value="1"/>
</dbReference>
<evidence type="ECO:0000256" key="1">
    <source>
        <dbReference type="ARBA" id="ARBA00006019"/>
    </source>
</evidence>
<dbReference type="GO" id="GO:0006511">
    <property type="term" value="P:ubiquitin-dependent protein catabolic process"/>
    <property type="evidence" value="ECO:0007669"/>
    <property type="project" value="InterPro"/>
</dbReference>
<dbReference type="InterPro" id="IPR016159">
    <property type="entry name" value="Cullin_repeat-like_dom_sf"/>
</dbReference>
<dbReference type="SUPFAM" id="SSF46785">
    <property type="entry name" value="Winged helix' DNA-binding domain"/>
    <property type="match status" value="1"/>
</dbReference>
<name>A0AAU9K701_9CILI</name>
<dbReference type="PANTHER" id="PTHR11932">
    <property type="entry name" value="CULLIN"/>
    <property type="match status" value="1"/>
</dbReference>
<organism evidence="7 8">
    <name type="scientific">Blepharisma stoltei</name>
    <dbReference type="NCBI Taxonomy" id="1481888"/>
    <lineage>
        <taxon>Eukaryota</taxon>
        <taxon>Sar</taxon>
        <taxon>Alveolata</taxon>
        <taxon>Ciliophora</taxon>
        <taxon>Postciliodesmatophora</taxon>
        <taxon>Heterotrichea</taxon>
        <taxon>Heterotrichida</taxon>
        <taxon>Blepharismidae</taxon>
        <taxon>Blepharisma</taxon>
    </lineage>
</organism>
<comment type="similarity">
    <text evidence="1 4 5">Belongs to the cullin family.</text>
</comment>
<keyword evidence="3" id="KW-0832">Ubl conjugation</keyword>
<keyword evidence="8" id="KW-1185">Reference proteome</keyword>
<dbReference type="InterPro" id="IPR001373">
    <property type="entry name" value="Cullin_N"/>
</dbReference>
<evidence type="ECO:0000256" key="3">
    <source>
        <dbReference type="ARBA" id="ARBA00022843"/>
    </source>
</evidence>
<dbReference type="InterPro" id="IPR016158">
    <property type="entry name" value="Cullin_homology"/>
</dbReference>
<dbReference type="InterPro" id="IPR059120">
    <property type="entry name" value="Cullin-like_AB"/>
</dbReference>
<dbReference type="SUPFAM" id="SSF75632">
    <property type="entry name" value="Cullin homology domain"/>
    <property type="match status" value="1"/>
</dbReference>
<dbReference type="SMART" id="SM00884">
    <property type="entry name" value="Cullin_Nedd8"/>
    <property type="match status" value="1"/>
</dbReference>
<dbReference type="PROSITE" id="PS50069">
    <property type="entry name" value="CULLIN_2"/>
    <property type="match status" value="1"/>
</dbReference>
<dbReference type="Gene3D" id="1.20.1310.10">
    <property type="entry name" value="Cullin Repeats"/>
    <property type="match status" value="4"/>
</dbReference>
<dbReference type="InterPro" id="IPR036317">
    <property type="entry name" value="Cullin_homology_sf"/>
</dbReference>
<dbReference type="InterPro" id="IPR036390">
    <property type="entry name" value="WH_DNA-bd_sf"/>
</dbReference>
<dbReference type="Pfam" id="PF10557">
    <property type="entry name" value="Cullin_Nedd8"/>
    <property type="match status" value="1"/>
</dbReference>
<dbReference type="FunFam" id="1.10.10.10:FF:000014">
    <property type="entry name" value="Cullin 1"/>
    <property type="match status" value="1"/>
</dbReference>
<dbReference type="InterPro" id="IPR036388">
    <property type="entry name" value="WH-like_DNA-bd_sf"/>
</dbReference>
<dbReference type="FunFam" id="1.20.1310.10:FF:000001">
    <property type="entry name" value="Cullin 3"/>
    <property type="match status" value="1"/>
</dbReference>
<reference evidence="7" key="1">
    <citation type="submission" date="2021-09" db="EMBL/GenBank/DDBJ databases">
        <authorList>
            <consortium name="AG Swart"/>
            <person name="Singh M."/>
            <person name="Singh A."/>
            <person name="Seah K."/>
            <person name="Emmerich C."/>
        </authorList>
    </citation>
    <scope>NUCLEOTIDE SEQUENCE</scope>
    <source>
        <strain evidence="7">ATCC30299</strain>
    </source>
</reference>
<evidence type="ECO:0000313" key="7">
    <source>
        <dbReference type="EMBL" id="CAG9332977.1"/>
    </source>
</evidence>
<sequence>MQSAAKTIELEDGWQRIQEEGIDRIIDYLETSNLSNFSKKQYSELYTIVYNMCTQRPPKNYSSQLYDRYSCSIKDYIQNHIRPRIINKSDIGLLTEIQVCWKNQQIMMKWMKNFFQYLDRHHVNQNSLPNLTIRGLSIFYGEVVTQCKSKIISAFIHALELDRNGEHIDRDLLKNVTDIFMKVGTIHKPNDPADFYNFLESSVLESTRNFYEAKSRVWITEDSCPDYLLKVERCLIEEMSRADHCLHPSSGQKIRSVFLDVMINIHETTILEKETGIAYLLNHHKTDDMHRLYRLTSELANGLQPIAQAVTKYIKEQGQGIIKQKLAKIAIDKKESPEDPEFVNAFMNAQEKFKSLISECFQNNSIFQRALNSAFEELVNQKIGKHGFSEILACYADRLLKKSSERLRDEVIEEELKKLLELFEHLADKDVFAEIYKNQLSKRLLNDTSASEDAEKSFISKMKMCCGASYTCKFEGMIMDLHLAQELDQAFKESRPDLPIDFSVQVLTNSHWPYYKNHNVILPVCFSDCIHVFNRYYAANTQHRVLTWTNCLGIVTLTGYFDQGQYDFICSTYQACVLYLFNDKSTYTYTEIKQVMNFDDETCKGVMKTFVFSKNKILEKTGEERKINETDSFSIRSNFKTNQKKVKLPLPSKEENYSREKVSEDRNLAIEAAVVRIMKSRKTIAHSNLVAEVAGMLSVFKPQVRDIKSRIENLISRDYIERDNEDANIYHYKA</sequence>
<dbReference type="Pfam" id="PF00888">
    <property type="entry name" value="Cullin"/>
    <property type="match status" value="1"/>
</dbReference>
<evidence type="ECO:0000256" key="2">
    <source>
        <dbReference type="ARBA" id="ARBA00022499"/>
    </source>
</evidence>
<comment type="caution">
    <text evidence="7">The sequence shown here is derived from an EMBL/GenBank/DDBJ whole genome shotgun (WGS) entry which is preliminary data.</text>
</comment>
<dbReference type="SUPFAM" id="SSF74788">
    <property type="entry name" value="Cullin repeat-like"/>
    <property type="match status" value="1"/>
</dbReference>
<dbReference type="SMART" id="SM00182">
    <property type="entry name" value="CULLIN"/>
    <property type="match status" value="1"/>
</dbReference>
<protein>
    <recommendedName>
        <fullName evidence="6">Cullin family profile domain-containing protein</fullName>
    </recommendedName>
</protein>
<proteinExistence type="inferred from homology"/>
<accession>A0AAU9K701</accession>
<evidence type="ECO:0000259" key="6">
    <source>
        <dbReference type="PROSITE" id="PS50069"/>
    </source>
</evidence>
<dbReference type="Pfam" id="PF26557">
    <property type="entry name" value="Cullin_AB"/>
    <property type="match status" value="1"/>
</dbReference>
<feature type="domain" description="Cullin family profile" evidence="6">
    <location>
        <begin position="387"/>
        <end position="611"/>
    </location>
</feature>
<evidence type="ECO:0000256" key="5">
    <source>
        <dbReference type="RuleBase" id="RU003829"/>
    </source>
</evidence>
<evidence type="ECO:0000313" key="8">
    <source>
        <dbReference type="Proteomes" id="UP001162131"/>
    </source>
</evidence>
<dbReference type="EMBL" id="CAJZBQ010000056">
    <property type="protein sequence ID" value="CAG9332977.1"/>
    <property type="molecule type" value="Genomic_DNA"/>
</dbReference>
<dbReference type="AlphaFoldDB" id="A0AAU9K701"/>